<feature type="domain" description="Aldehyde dehydrogenase" evidence="7">
    <location>
        <begin position="11"/>
        <end position="459"/>
    </location>
</feature>
<dbReference type="STRING" id="1280953.HOC_12528"/>
<evidence type="ECO:0000256" key="1">
    <source>
        <dbReference type="ARBA" id="ARBA00009986"/>
    </source>
</evidence>
<dbReference type="Gene3D" id="3.40.605.10">
    <property type="entry name" value="Aldehyde Dehydrogenase, Chain A, domain 1"/>
    <property type="match status" value="1"/>
</dbReference>
<reference evidence="8 9" key="1">
    <citation type="journal article" date="2014" name="Antonie Van Leeuwenhoek">
        <title>Hyphomonas beringensis sp. nov. and Hyphomonas chukchiensis sp. nov., isolated from surface seawater of the Bering Sea and Chukchi Sea.</title>
        <authorList>
            <person name="Li C."/>
            <person name="Lai Q."/>
            <person name="Li G."/>
            <person name="Dong C."/>
            <person name="Wang J."/>
            <person name="Liao Y."/>
            <person name="Shao Z."/>
        </authorList>
    </citation>
    <scope>NUCLEOTIDE SEQUENCE [LARGE SCALE GENOMIC DNA]</scope>
    <source>
        <strain evidence="8 9">SCH89</strain>
    </source>
</reference>
<protein>
    <submittedName>
        <fullName evidence="8">Succinylglutamic semialdehyde dehydrogenase</fullName>
    </submittedName>
</protein>
<dbReference type="FunFam" id="3.40.605.10:FF:000010">
    <property type="entry name" value="N-succinylglutamate 5-semialdehyde dehydrogenase"/>
    <property type="match status" value="1"/>
</dbReference>
<keyword evidence="9" id="KW-1185">Reference proteome</keyword>
<dbReference type="InterPro" id="IPR016161">
    <property type="entry name" value="Ald_DH/histidinol_DH"/>
</dbReference>
<accession>A0A059G6D0</accession>
<evidence type="ECO:0000256" key="5">
    <source>
        <dbReference type="PROSITE-ProRule" id="PRU10007"/>
    </source>
</evidence>
<sequence>MALGVYIDGKWSEGSGPRFTNACPASAEIVWEGNAAGPEDVAAAIASARKAFGHWSRLPQSDRTLVLERYAEEIAKRTDAIAEAISRDMGKVLWETRAEAATMKAKVAVSIAAQNERAGSKFETAPFGSSHLTHRAHGVMAVFGPFNFPGHLPNGHIVPALLAGNTCVFKPSELAPGVAALMAEAFEAAGLPEGCLNIVHGTRETGGALLNAEIDGLLFTGSAKTGVFFHKHFAGRPEVILALEMGGNNPLIIWDPADVEAAADIAAQSAFLTTGQRCSCARRIILPEGKFGDAVVDAIVARAKGLKIGAWDEEGVFMGPLVSEHAAHAATDFQMMLSKAGGKPLRRLKRMDRGGGFVTAGVMDITEAHHIPDEELFGPLMQVVRVKTFDEAIKRANATRYGLSGGLVCDDDALWVQAHREMRAGILNRNRPTAGASGAMPFGGPGLSGNFRPGAYYAADYCAWPQASQVSDKAERLGAQGFPQ</sequence>
<dbReference type="PATRIC" id="fig|1280953.3.peg.2524"/>
<feature type="active site" evidence="5">
    <location>
        <position position="244"/>
    </location>
</feature>
<dbReference type="EMBL" id="ARYL01000018">
    <property type="protein sequence ID" value="KDA02033.1"/>
    <property type="molecule type" value="Genomic_DNA"/>
</dbReference>
<organism evidence="8 9">
    <name type="scientific">Hyphomonas oceanitis SCH89</name>
    <dbReference type="NCBI Taxonomy" id="1280953"/>
    <lineage>
        <taxon>Bacteria</taxon>
        <taxon>Pseudomonadati</taxon>
        <taxon>Pseudomonadota</taxon>
        <taxon>Alphaproteobacteria</taxon>
        <taxon>Hyphomonadales</taxon>
        <taxon>Hyphomonadaceae</taxon>
        <taxon>Hyphomonas</taxon>
    </lineage>
</organism>
<dbReference type="InterPro" id="IPR016163">
    <property type="entry name" value="Ald_DH_C"/>
</dbReference>
<keyword evidence="2" id="KW-0056">Arginine metabolism</keyword>
<comment type="caution">
    <text evidence="8">The sequence shown here is derived from an EMBL/GenBank/DDBJ whole genome shotgun (WGS) entry which is preliminary data.</text>
</comment>
<keyword evidence="4" id="KW-0520">NAD</keyword>
<dbReference type="PANTHER" id="PTHR43353:SF5">
    <property type="entry name" value="SUCCINATE-SEMIALDEHYDE DEHYDROGENASE, MITOCHONDRIAL"/>
    <property type="match status" value="1"/>
</dbReference>
<dbReference type="NCBIfam" id="TIGR03240">
    <property type="entry name" value="arg_catab_astD"/>
    <property type="match status" value="1"/>
</dbReference>
<dbReference type="Gene3D" id="3.40.309.10">
    <property type="entry name" value="Aldehyde Dehydrogenase, Chain A, domain 2"/>
    <property type="match status" value="1"/>
</dbReference>
<dbReference type="PROSITE" id="PS00070">
    <property type="entry name" value="ALDEHYDE_DEHYDR_CYS"/>
    <property type="match status" value="1"/>
</dbReference>
<dbReference type="OrthoDB" id="7168186at2"/>
<dbReference type="InterPro" id="IPR050740">
    <property type="entry name" value="Aldehyde_DH_Superfamily"/>
</dbReference>
<dbReference type="CDD" id="cd07095">
    <property type="entry name" value="ALDH_SGSD_AstD"/>
    <property type="match status" value="1"/>
</dbReference>
<dbReference type="InterPro" id="IPR029510">
    <property type="entry name" value="Ald_DH_CS_GLU"/>
</dbReference>
<comment type="similarity">
    <text evidence="1 6">Belongs to the aldehyde dehydrogenase family.</text>
</comment>
<name>A0A059G6D0_9PROT</name>
<dbReference type="Proteomes" id="UP000024942">
    <property type="component" value="Unassembled WGS sequence"/>
</dbReference>
<dbReference type="PANTHER" id="PTHR43353">
    <property type="entry name" value="SUCCINATE-SEMIALDEHYDE DEHYDROGENASE, MITOCHONDRIAL"/>
    <property type="match status" value="1"/>
</dbReference>
<dbReference type="PROSITE" id="PS00687">
    <property type="entry name" value="ALDEHYDE_DEHYDR_GLU"/>
    <property type="match status" value="1"/>
</dbReference>
<evidence type="ECO:0000256" key="3">
    <source>
        <dbReference type="ARBA" id="ARBA00023002"/>
    </source>
</evidence>
<evidence type="ECO:0000259" key="7">
    <source>
        <dbReference type="Pfam" id="PF00171"/>
    </source>
</evidence>
<keyword evidence="3 6" id="KW-0560">Oxidoreductase</keyword>
<dbReference type="SUPFAM" id="SSF53720">
    <property type="entry name" value="ALDH-like"/>
    <property type="match status" value="1"/>
</dbReference>
<dbReference type="InterPro" id="IPR016162">
    <property type="entry name" value="Ald_DH_N"/>
</dbReference>
<dbReference type="Pfam" id="PF00171">
    <property type="entry name" value="Aldedh"/>
    <property type="match status" value="1"/>
</dbReference>
<evidence type="ECO:0000313" key="8">
    <source>
        <dbReference type="EMBL" id="KDA02033.1"/>
    </source>
</evidence>
<dbReference type="RefSeq" id="WP_035539085.1">
    <property type="nucleotide sequence ID" value="NZ_ARYL01000018.1"/>
</dbReference>
<dbReference type="InterPro" id="IPR015590">
    <property type="entry name" value="Aldehyde_DH_dom"/>
</dbReference>
<proteinExistence type="inferred from homology"/>
<dbReference type="NCBIfam" id="NF006992">
    <property type="entry name" value="PRK09457.1"/>
    <property type="match status" value="1"/>
</dbReference>
<dbReference type="AlphaFoldDB" id="A0A059G6D0"/>
<dbReference type="InterPro" id="IPR017649">
    <property type="entry name" value="SuccinylGlu_semiald_DH_AstD"/>
</dbReference>
<dbReference type="eggNOG" id="COG1012">
    <property type="taxonomic scope" value="Bacteria"/>
</dbReference>
<gene>
    <name evidence="8" type="ORF">HOC_12528</name>
</gene>
<evidence type="ECO:0000313" key="9">
    <source>
        <dbReference type="Proteomes" id="UP000024942"/>
    </source>
</evidence>
<evidence type="ECO:0000256" key="4">
    <source>
        <dbReference type="ARBA" id="ARBA00023027"/>
    </source>
</evidence>
<evidence type="ECO:0000256" key="6">
    <source>
        <dbReference type="RuleBase" id="RU003345"/>
    </source>
</evidence>
<evidence type="ECO:0000256" key="2">
    <source>
        <dbReference type="ARBA" id="ARBA00022503"/>
    </source>
</evidence>
<dbReference type="GO" id="GO:0006527">
    <property type="term" value="P:L-arginine catabolic process"/>
    <property type="evidence" value="ECO:0007669"/>
    <property type="project" value="InterPro"/>
</dbReference>
<dbReference type="InterPro" id="IPR016160">
    <property type="entry name" value="Ald_DH_CS_CYS"/>
</dbReference>
<dbReference type="GO" id="GO:0043824">
    <property type="term" value="F:succinylglutamate-semialdehyde dehydrogenase activity"/>
    <property type="evidence" value="ECO:0007669"/>
    <property type="project" value="InterPro"/>
</dbReference>